<keyword evidence="4 11" id="KW-0436">Ligase</keyword>
<gene>
    <name evidence="11" type="ORF">COW82_00395</name>
</gene>
<dbReference type="Pfam" id="PF01411">
    <property type="entry name" value="tRNA-synt_2c"/>
    <property type="match status" value="1"/>
</dbReference>
<dbReference type="GO" id="GO:0000049">
    <property type="term" value="F:tRNA binding"/>
    <property type="evidence" value="ECO:0007669"/>
    <property type="project" value="UniProtKB-KW"/>
</dbReference>
<evidence type="ECO:0000256" key="1">
    <source>
        <dbReference type="ARBA" id="ARBA00008226"/>
    </source>
</evidence>
<dbReference type="PANTHER" id="PTHR11777">
    <property type="entry name" value="ALANYL-TRNA SYNTHETASE"/>
    <property type="match status" value="1"/>
</dbReference>
<dbReference type="PANTHER" id="PTHR11777:SF9">
    <property type="entry name" value="ALANINE--TRNA LIGASE, CYTOPLASMIC"/>
    <property type="match status" value="1"/>
</dbReference>
<feature type="domain" description="Alanyl-transfer RNA synthetases family profile" evidence="10">
    <location>
        <begin position="1"/>
        <end position="596"/>
    </location>
</feature>
<dbReference type="GO" id="GO:0005524">
    <property type="term" value="F:ATP binding"/>
    <property type="evidence" value="ECO:0007669"/>
    <property type="project" value="UniProtKB-KW"/>
</dbReference>
<dbReference type="Pfam" id="PF07973">
    <property type="entry name" value="tRNA_SAD"/>
    <property type="match status" value="1"/>
</dbReference>
<evidence type="ECO:0000256" key="9">
    <source>
        <dbReference type="ARBA" id="ARBA00023146"/>
    </source>
</evidence>
<dbReference type="GO" id="GO:0005737">
    <property type="term" value="C:cytoplasm"/>
    <property type="evidence" value="ECO:0007669"/>
    <property type="project" value="InterPro"/>
</dbReference>
<keyword evidence="7" id="KW-0694">RNA-binding</keyword>
<dbReference type="NCBIfam" id="NF002436">
    <property type="entry name" value="PRK01584.1"/>
    <property type="match status" value="1"/>
</dbReference>
<proteinExistence type="inferred from homology"/>
<dbReference type="AlphaFoldDB" id="A0A2H0DYS1"/>
<dbReference type="Gene3D" id="3.30.980.10">
    <property type="entry name" value="Threonyl-trna Synthetase, Chain A, domain 2"/>
    <property type="match status" value="1"/>
</dbReference>
<sequence>MTHREIRGKFLKFFEKRGHKIIPSASLLPENDPSTLFITAGMQPLVPYLLGEKHPKGPKLVNVQKVLRTKDIEEVGDKTHLTFFEMLGNWSLGDYWKKEAISWSYELLMSKEEGFGLDPKRLYVTVFAGDENAPRDEESFEIWKSVGAPENRIYFRGAKDNWWSPGDNGPCGPDTEMFYDVTGTLGDLAPEQFERAEAEQKVVEIWNDVFIEYEKKNGKVVGKLKQQNVDTGAGLERLAVVLQDKDNIYETDLFEPILRVLPAGAEHSRRVIADHIRAALFLAADGVSVSNIGRGYVLRRLIRRAVRHARELRMKLDANTFRDVENKIFDMFKQTEYFKDREYLERETEARARGAIDEEVMQFQKTLERGLKEFEKLSGDGISGREAFNLYQTYGFPFELTNELALEKGVAVDAVEFRNELEKHQEKSRTAGAGKFKGGLGDTSEKTIRLHTAHHLLLAALQKILGKEVKQRGSNITPERLRIDFSFERKLTEEEKKQVENQVNEWIKKGFAVVKKEMPREEAEKSGAEMEFGQKYPDIVSVFFIKDKDGAVISKEFCGGPHVKNTSELLRAGGRFIIKKEEASSAGIRRIKAILN</sequence>
<keyword evidence="5" id="KW-0547">Nucleotide-binding</keyword>
<dbReference type="SUPFAM" id="SSF55681">
    <property type="entry name" value="Class II aaRS and biotin synthetases"/>
    <property type="match status" value="1"/>
</dbReference>
<dbReference type="GO" id="GO:0006419">
    <property type="term" value="P:alanyl-tRNA aminoacylation"/>
    <property type="evidence" value="ECO:0007669"/>
    <property type="project" value="InterPro"/>
</dbReference>
<evidence type="ECO:0000256" key="3">
    <source>
        <dbReference type="ARBA" id="ARBA00022555"/>
    </source>
</evidence>
<dbReference type="InterPro" id="IPR018165">
    <property type="entry name" value="Ala-tRNA-synth_IIc_core"/>
</dbReference>
<keyword evidence="9" id="KW-0030">Aminoacyl-tRNA synthetase</keyword>
<evidence type="ECO:0000313" key="11">
    <source>
        <dbReference type="EMBL" id="PIP86740.1"/>
    </source>
</evidence>
<evidence type="ECO:0000259" key="10">
    <source>
        <dbReference type="PROSITE" id="PS50860"/>
    </source>
</evidence>
<dbReference type="SUPFAM" id="SSF101353">
    <property type="entry name" value="Putative anticodon-binding domain of alanyl-tRNA synthetase (AlaRS)"/>
    <property type="match status" value="1"/>
</dbReference>
<evidence type="ECO:0000256" key="7">
    <source>
        <dbReference type="ARBA" id="ARBA00022884"/>
    </source>
</evidence>
<dbReference type="InterPro" id="IPR018163">
    <property type="entry name" value="Thr/Ala-tRNA-synth_IIc_edit"/>
</dbReference>
<dbReference type="GO" id="GO:0002161">
    <property type="term" value="F:aminoacyl-tRNA deacylase activity"/>
    <property type="evidence" value="ECO:0007669"/>
    <property type="project" value="TreeGrafter"/>
</dbReference>
<dbReference type="FunFam" id="3.30.980.10:FF:000004">
    <property type="entry name" value="Alanine--tRNA ligase, cytoplasmic"/>
    <property type="match status" value="1"/>
</dbReference>
<dbReference type="CDD" id="cd00673">
    <property type="entry name" value="AlaRS_core"/>
    <property type="match status" value="1"/>
</dbReference>
<dbReference type="SMART" id="SM00863">
    <property type="entry name" value="tRNA_SAD"/>
    <property type="match status" value="1"/>
</dbReference>
<keyword evidence="3" id="KW-0820">tRNA-binding</keyword>
<dbReference type="PRINTS" id="PR00980">
    <property type="entry name" value="TRNASYNTHALA"/>
</dbReference>
<dbReference type="Gene3D" id="3.30.930.10">
    <property type="entry name" value="Bira Bifunctional Protein, Domain 2"/>
    <property type="match status" value="1"/>
</dbReference>
<comment type="similarity">
    <text evidence="1">Belongs to the class-II aminoacyl-tRNA synthetase family.</text>
</comment>
<evidence type="ECO:0000256" key="2">
    <source>
        <dbReference type="ARBA" id="ARBA00013168"/>
    </source>
</evidence>
<evidence type="ECO:0000256" key="6">
    <source>
        <dbReference type="ARBA" id="ARBA00022840"/>
    </source>
</evidence>
<comment type="caution">
    <text evidence="11">The sequence shown here is derived from an EMBL/GenBank/DDBJ whole genome shotgun (WGS) entry which is preliminary data.</text>
</comment>
<evidence type="ECO:0000256" key="4">
    <source>
        <dbReference type="ARBA" id="ARBA00022598"/>
    </source>
</evidence>
<dbReference type="PROSITE" id="PS50860">
    <property type="entry name" value="AA_TRNA_LIGASE_II_ALA"/>
    <property type="match status" value="1"/>
</dbReference>
<organism evidence="11 12">
    <name type="scientific">Candidatus Campbellbacteria bacterium CG22_combo_CG10-13_8_21_14_all_43_18</name>
    <dbReference type="NCBI Taxonomy" id="1974530"/>
    <lineage>
        <taxon>Bacteria</taxon>
        <taxon>Candidatus Campbelliibacteriota</taxon>
    </lineage>
</organism>
<reference evidence="11 12" key="1">
    <citation type="submission" date="2017-09" db="EMBL/GenBank/DDBJ databases">
        <title>Depth-based differentiation of microbial function through sediment-hosted aquifers and enrichment of novel symbionts in the deep terrestrial subsurface.</title>
        <authorList>
            <person name="Probst A.J."/>
            <person name="Ladd B."/>
            <person name="Jarett J.K."/>
            <person name="Geller-Mcgrath D.E."/>
            <person name="Sieber C.M."/>
            <person name="Emerson J.B."/>
            <person name="Anantharaman K."/>
            <person name="Thomas B.C."/>
            <person name="Malmstrom R."/>
            <person name="Stieglmeier M."/>
            <person name="Klingl A."/>
            <person name="Woyke T."/>
            <person name="Ryan C.M."/>
            <person name="Banfield J.F."/>
        </authorList>
    </citation>
    <scope>NUCLEOTIDE SEQUENCE [LARGE SCALE GENOMIC DNA]</scope>
    <source>
        <strain evidence="11">CG22_combo_CG10-13_8_21_14_all_43_18</strain>
    </source>
</reference>
<accession>A0A2H0DYS1</accession>
<dbReference type="InterPro" id="IPR002318">
    <property type="entry name" value="Ala-tRNA-lgiase_IIc"/>
</dbReference>
<keyword evidence="6" id="KW-0067">ATP-binding</keyword>
<dbReference type="InterPro" id="IPR012947">
    <property type="entry name" value="tRNA_SAD"/>
</dbReference>
<dbReference type="InterPro" id="IPR018162">
    <property type="entry name" value="Ala-tRNA-ligase_IIc_anticod-bd"/>
</dbReference>
<dbReference type="Gene3D" id="3.30.54.20">
    <property type="match status" value="1"/>
</dbReference>
<protein>
    <recommendedName>
        <fullName evidence="2">alanine--tRNA ligase</fullName>
        <ecNumber evidence="2">6.1.1.7</ecNumber>
    </recommendedName>
</protein>
<dbReference type="Proteomes" id="UP000231276">
    <property type="component" value="Unassembled WGS sequence"/>
</dbReference>
<dbReference type="InterPro" id="IPR018164">
    <property type="entry name" value="Ala-tRNA-synth_IIc_N"/>
</dbReference>
<dbReference type="EMBL" id="PCTS01000006">
    <property type="protein sequence ID" value="PIP86740.1"/>
    <property type="molecule type" value="Genomic_DNA"/>
</dbReference>
<dbReference type="SUPFAM" id="SSF55186">
    <property type="entry name" value="ThrRS/AlaRS common domain"/>
    <property type="match status" value="1"/>
</dbReference>
<evidence type="ECO:0000256" key="8">
    <source>
        <dbReference type="ARBA" id="ARBA00022917"/>
    </source>
</evidence>
<name>A0A2H0DYS1_9BACT</name>
<evidence type="ECO:0000256" key="5">
    <source>
        <dbReference type="ARBA" id="ARBA00022741"/>
    </source>
</evidence>
<dbReference type="GO" id="GO:0004813">
    <property type="term" value="F:alanine-tRNA ligase activity"/>
    <property type="evidence" value="ECO:0007669"/>
    <property type="project" value="UniProtKB-EC"/>
</dbReference>
<dbReference type="InterPro" id="IPR045864">
    <property type="entry name" value="aa-tRNA-synth_II/BPL/LPL"/>
</dbReference>
<dbReference type="EC" id="6.1.1.7" evidence="2"/>
<dbReference type="InterPro" id="IPR050058">
    <property type="entry name" value="Ala-tRNA_ligase"/>
</dbReference>
<evidence type="ECO:0000313" key="12">
    <source>
        <dbReference type="Proteomes" id="UP000231276"/>
    </source>
</evidence>
<keyword evidence="8" id="KW-0648">Protein biosynthesis</keyword>